<dbReference type="Proteomes" id="UP000596660">
    <property type="component" value="Unplaced"/>
</dbReference>
<evidence type="ECO:0000256" key="5">
    <source>
        <dbReference type="ARBA" id="ARBA00022741"/>
    </source>
</evidence>
<evidence type="ECO:0000256" key="9">
    <source>
        <dbReference type="ARBA" id="ARBA00023172"/>
    </source>
</evidence>
<dbReference type="GO" id="GO:0005524">
    <property type="term" value="F:ATP binding"/>
    <property type="evidence" value="ECO:0007669"/>
    <property type="project" value="UniProtKB-KW"/>
</dbReference>
<evidence type="ECO:0000256" key="3">
    <source>
        <dbReference type="ARBA" id="ARBA00006793"/>
    </source>
</evidence>
<evidence type="ECO:0000313" key="13">
    <source>
        <dbReference type="EnsemblPlants" id="AUR62042657-RA:cds"/>
    </source>
</evidence>
<dbReference type="GO" id="GO:0003684">
    <property type="term" value="F:damaged DNA binding"/>
    <property type="evidence" value="ECO:0007669"/>
    <property type="project" value="TreeGrafter"/>
</dbReference>
<keyword evidence="7" id="KW-0067">ATP-binding</keyword>
<dbReference type="EnsemblPlants" id="AUR62042657-RA">
    <property type="protein sequence ID" value="AUR62042657-RA:cds"/>
    <property type="gene ID" value="AUR62042657"/>
</dbReference>
<reference evidence="13" key="1">
    <citation type="journal article" date="2017" name="Nature">
        <title>The genome of Chenopodium quinoa.</title>
        <authorList>
            <person name="Jarvis D.E."/>
            <person name="Ho Y.S."/>
            <person name="Lightfoot D.J."/>
            <person name="Schmoeckel S.M."/>
            <person name="Li B."/>
            <person name="Borm T.J.A."/>
            <person name="Ohyanagi H."/>
            <person name="Mineta K."/>
            <person name="Michell C.T."/>
            <person name="Saber N."/>
            <person name="Kharbatia N.M."/>
            <person name="Rupper R.R."/>
            <person name="Sharp A.R."/>
            <person name="Dally N."/>
            <person name="Boughton B.A."/>
            <person name="Woo Y.H."/>
            <person name="Gao G."/>
            <person name="Schijlen E.G.W.M."/>
            <person name="Guo X."/>
            <person name="Momin A.A."/>
            <person name="Negrao S."/>
            <person name="Al-Babili S."/>
            <person name="Gehring C."/>
            <person name="Roessner U."/>
            <person name="Jung C."/>
            <person name="Murphy K."/>
            <person name="Arold S.T."/>
            <person name="Gojobori T."/>
            <person name="van der Linden C.G."/>
            <person name="van Loo E.N."/>
            <person name="Jellen E.N."/>
            <person name="Maughan P.J."/>
            <person name="Tester M."/>
        </authorList>
    </citation>
    <scope>NUCLEOTIDE SEQUENCE [LARGE SCALE GENOMIC DNA]</scope>
    <source>
        <strain evidence="13">cv. PI 614886</strain>
    </source>
</reference>
<evidence type="ECO:0000256" key="2">
    <source>
        <dbReference type="ARBA" id="ARBA00004286"/>
    </source>
</evidence>
<evidence type="ECO:0000313" key="14">
    <source>
        <dbReference type="Proteomes" id="UP000596660"/>
    </source>
</evidence>
<dbReference type="Gramene" id="AUR62042657-RA">
    <property type="protein sequence ID" value="AUR62042657-RA:cds"/>
    <property type="gene ID" value="AUR62042657"/>
</dbReference>
<keyword evidence="8 12" id="KW-0175">Coiled coil</keyword>
<dbReference type="SUPFAM" id="SSF52540">
    <property type="entry name" value="P-loop containing nucleoside triphosphate hydrolases"/>
    <property type="match status" value="1"/>
</dbReference>
<protein>
    <submittedName>
        <fullName evidence="13">Uncharacterized protein</fullName>
    </submittedName>
</protein>
<dbReference type="GO" id="GO:0003697">
    <property type="term" value="F:single-stranded DNA binding"/>
    <property type="evidence" value="ECO:0007669"/>
    <property type="project" value="TreeGrafter"/>
</dbReference>
<keyword evidence="6" id="KW-0227">DNA damage</keyword>
<dbReference type="GO" id="GO:0035861">
    <property type="term" value="C:site of double-strand break"/>
    <property type="evidence" value="ECO:0007669"/>
    <property type="project" value="TreeGrafter"/>
</dbReference>
<evidence type="ECO:0000256" key="12">
    <source>
        <dbReference type="SAM" id="Coils"/>
    </source>
</evidence>
<keyword evidence="14" id="KW-1185">Reference proteome</keyword>
<evidence type="ECO:0000256" key="6">
    <source>
        <dbReference type="ARBA" id="ARBA00022763"/>
    </source>
</evidence>
<evidence type="ECO:0000256" key="8">
    <source>
        <dbReference type="ARBA" id="ARBA00023054"/>
    </source>
</evidence>
<keyword evidence="11" id="KW-0539">Nucleus</keyword>
<proteinExistence type="inferred from homology"/>
<dbReference type="GO" id="GO:0005634">
    <property type="term" value="C:nucleus"/>
    <property type="evidence" value="ECO:0007669"/>
    <property type="project" value="UniProtKB-SubCell"/>
</dbReference>
<comment type="subcellular location">
    <subcellularLocation>
        <location evidence="2">Chromosome</location>
    </subcellularLocation>
    <subcellularLocation>
        <location evidence="1">Nucleus</location>
    </subcellularLocation>
</comment>
<dbReference type="AlphaFoldDB" id="A0A803N9M3"/>
<feature type="coiled-coil region" evidence="12">
    <location>
        <begin position="90"/>
        <end position="135"/>
    </location>
</feature>
<keyword evidence="4" id="KW-0158">Chromosome</keyword>
<comment type="similarity">
    <text evidence="3">Belongs to the SMC family. SMC6 subfamily.</text>
</comment>
<name>A0A803N9M3_CHEQI</name>
<reference evidence="13" key="2">
    <citation type="submission" date="2021-03" db="UniProtKB">
        <authorList>
            <consortium name="EnsemblPlants"/>
        </authorList>
    </citation>
    <scope>IDENTIFICATION</scope>
</reference>
<keyword evidence="5" id="KW-0547">Nucleotide-binding</keyword>
<evidence type="ECO:0000256" key="10">
    <source>
        <dbReference type="ARBA" id="ARBA00023204"/>
    </source>
</evidence>
<keyword evidence="10" id="KW-0234">DNA repair</keyword>
<accession>A0A803N9M3</accession>
<dbReference type="GO" id="GO:0030915">
    <property type="term" value="C:Smc5-Smc6 complex"/>
    <property type="evidence" value="ECO:0007669"/>
    <property type="project" value="TreeGrafter"/>
</dbReference>
<dbReference type="InterPro" id="IPR027417">
    <property type="entry name" value="P-loop_NTPase"/>
</dbReference>
<sequence length="232" mass="27303">MAVVLKNEGLDALKVESYRESIIIERRITFESSSTLVLKDHQGWKVSNKKEELWELVEHFNIDVENPCVIMTQDKSREFLQSGNAKDKFKATLLQQVDDLLQEIERTLKTANELVQELEISIEPVVRELNELQAKIKTLSVLKNCQIEQTKSRMELKQEYERIMFDVQKKTKHVKSLKQQIAEHSTPVSRHDPEIREKRHYEKLQADKILPEIKEAEAKYQQLEQKRKAYSC</sequence>
<evidence type="ECO:0000256" key="7">
    <source>
        <dbReference type="ARBA" id="ARBA00022840"/>
    </source>
</evidence>
<dbReference type="GO" id="GO:0000724">
    <property type="term" value="P:double-strand break repair via homologous recombination"/>
    <property type="evidence" value="ECO:0007669"/>
    <property type="project" value="TreeGrafter"/>
</dbReference>
<evidence type="ECO:0000256" key="4">
    <source>
        <dbReference type="ARBA" id="ARBA00022454"/>
    </source>
</evidence>
<evidence type="ECO:0000256" key="11">
    <source>
        <dbReference type="ARBA" id="ARBA00023242"/>
    </source>
</evidence>
<dbReference type="PANTHER" id="PTHR19306">
    <property type="entry name" value="STRUCTURAL MAINTENANCE OF CHROMOSOMES 5,6 SMC5, SMC6"/>
    <property type="match status" value="1"/>
</dbReference>
<evidence type="ECO:0000256" key="1">
    <source>
        <dbReference type="ARBA" id="ARBA00004123"/>
    </source>
</evidence>
<dbReference type="PANTHER" id="PTHR19306:SF6">
    <property type="entry name" value="STRUCTURAL MAINTENANCE OF CHROMOSOMES PROTEIN 6"/>
    <property type="match status" value="1"/>
</dbReference>
<dbReference type="Gene3D" id="3.40.50.300">
    <property type="entry name" value="P-loop containing nucleotide triphosphate hydrolases"/>
    <property type="match status" value="1"/>
</dbReference>
<organism evidence="13 14">
    <name type="scientific">Chenopodium quinoa</name>
    <name type="common">Quinoa</name>
    <dbReference type="NCBI Taxonomy" id="63459"/>
    <lineage>
        <taxon>Eukaryota</taxon>
        <taxon>Viridiplantae</taxon>
        <taxon>Streptophyta</taxon>
        <taxon>Embryophyta</taxon>
        <taxon>Tracheophyta</taxon>
        <taxon>Spermatophyta</taxon>
        <taxon>Magnoliopsida</taxon>
        <taxon>eudicotyledons</taxon>
        <taxon>Gunneridae</taxon>
        <taxon>Pentapetalae</taxon>
        <taxon>Caryophyllales</taxon>
        <taxon>Chenopodiaceae</taxon>
        <taxon>Chenopodioideae</taxon>
        <taxon>Atripliceae</taxon>
        <taxon>Chenopodium</taxon>
    </lineage>
</organism>
<keyword evidence="9" id="KW-0233">DNA recombination</keyword>